<accession>A1ZIJ7</accession>
<name>A1ZIJ7_MICM2</name>
<comment type="caution">
    <text evidence="5">The sequence shown here is derived from an EMBL/GenBank/DDBJ whole genome shotgun (WGS) entry which is preliminary data.</text>
</comment>
<evidence type="ECO:0000259" key="4">
    <source>
        <dbReference type="SMART" id="SM00382"/>
    </source>
</evidence>
<evidence type="ECO:0000313" key="5">
    <source>
        <dbReference type="EMBL" id="EAY29865.1"/>
    </source>
</evidence>
<feature type="domain" description="AAA+ ATPase" evidence="4">
    <location>
        <begin position="99"/>
        <end position="234"/>
    </location>
</feature>
<dbReference type="Pfam" id="PF01695">
    <property type="entry name" value="IstB_IS21"/>
    <property type="match status" value="1"/>
</dbReference>
<protein>
    <submittedName>
        <fullName evidence="5">Transposase B of</fullName>
    </submittedName>
</protein>
<evidence type="ECO:0000256" key="1">
    <source>
        <dbReference type="ARBA" id="ARBA00008059"/>
    </source>
</evidence>
<dbReference type="GO" id="GO:0005524">
    <property type="term" value="F:ATP binding"/>
    <property type="evidence" value="ECO:0007669"/>
    <property type="project" value="UniProtKB-KW"/>
</dbReference>
<comment type="similarity">
    <text evidence="1">Belongs to the IS21/IS1162 putative ATP-binding protein family.</text>
</comment>
<sequence length="247" mass="28736">MYTTDHLRQMLLQLKLLNVEQKLSESLVKAQTEQMTHQEWLTLLLQTEINEREQRMMKTRIKRAKLPQNHLLEYYDFGVDNGISKTQMNQLKELHWLEQHFNVILMGPSGTGKTFIAAGLAYLALKAGYKAIFRTMEDLARILKLSDMTKNNRAQYNACVKAELLVIDDLMMFPIEKKVGQMLFHLIDTLHEKSSVIITTNKSPKEWAEALDDQVLATAMLDRLLHRAQVVQLKGESYRMKNRKTIF</sequence>
<dbReference type="GO" id="GO:0006260">
    <property type="term" value="P:DNA replication"/>
    <property type="evidence" value="ECO:0007669"/>
    <property type="project" value="TreeGrafter"/>
</dbReference>
<dbReference type="NCBIfam" id="NF038214">
    <property type="entry name" value="IS21_help_AAA"/>
    <property type="match status" value="1"/>
</dbReference>
<keyword evidence="6" id="KW-1185">Reference proteome</keyword>
<dbReference type="PANTHER" id="PTHR30050">
    <property type="entry name" value="CHROMOSOMAL REPLICATION INITIATOR PROTEIN DNAA"/>
    <property type="match status" value="1"/>
</dbReference>
<dbReference type="EMBL" id="AAWS01000009">
    <property type="protein sequence ID" value="EAY29865.1"/>
    <property type="molecule type" value="Genomic_DNA"/>
</dbReference>
<dbReference type="CDD" id="cd00009">
    <property type="entry name" value="AAA"/>
    <property type="match status" value="1"/>
</dbReference>
<evidence type="ECO:0000256" key="2">
    <source>
        <dbReference type="ARBA" id="ARBA00022741"/>
    </source>
</evidence>
<dbReference type="PANTHER" id="PTHR30050:SF4">
    <property type="entry name" value="ATP-BINDING PROTEIN RV3427C IN INSERTION SEQUENCE-RELATED"/>
    <property type="match status" value="1"/>
</dbReference>
<gene>
    <name evidence="5" type="ORF">M23134_05738</name>
</gene>
<evidence type="ECO:0000256" key="3">
    <source>
        <dbReference type="ARBA" id="ARBA00022840"/>
    </source>
</evidence>
<keyword evidence="3" id="KW-0067">ATP-binding</keyword>
<proteinExistence type="inferred from homology"/>
<dbReference type="InterPro" id="IPR002611">
    <property type="entry name" value="IstB_ATP-bd"/>
</dbReference>
<reference evidence="5 6" key="1">
    <citation type="submission" date="2007-01" db="EMBL/GenBank/DDBJ databases">
        <authorList>
            <person name="Haygood M."/>
            <person name="Podell S."/>
            <person name="Anderson C."/>
            <person name="Hopkinson B."/>
            <person name="Roe K."/>
            <person name="Barbeau K."/>
            <person name="Gaasterland T."/>
            <person name="Ferriera S."/>
            <person name="Johnson J."/>
            <person name="Kravitz S."/>
            <person name="Beeson K."/>
            <person name="Sutton G."/>
            <person name="Rogers Y.-H."/>
            <person name="Friedman R."/>
            <person name="Frazier M."/>
            <person name="Venter J.C."/>
        </authorList>
    </citation>
    <scope>NUCLEOTIDE SEQUENCE [LARGE SCALE GENOMIC DNA]</scope>
    <source>
        <strain evidence="5 6">ATCC 23134</strain>
    </source>
</reference>
<dbReference type="InterPro" id="IPR047661">
    <property type="entry name" value="IstB"/>
</dbReference>
<dbReference type="InterPro" id="IPR027417">
    <property type="entry name" value="P-loop_NTPase"/>
</dbReference>
<dbReference type="AlphaFoldDB" id="A1ZIJ7"/>
<organism evidence="5 6">
    <name type="scientific">Microscilla marina ATCC 23134</name>
    <dbReference type="NCBI Taxonomy" id="313606"/>
    <lineage>
        <taxon>Bacteria</taxon>
        <taxon>Pseudomonadati</taxon>
        <taxon>Bacteroidota</taxon>
        <taxon>Cytophagia</taxon>
        <taxon>Cytophagales</taxon>
        <taxon>Microscillaceae</taxon>
        <taxon>Microscilla</taxon>
    </lineage>
</organism>
<dbReference type="SMART" id="SM00382">
    <property type="entry name" value="AAA"/>
    <property type="match status" value="1"/>
</dbReference>
<keyword evidence="2" id="KW-0547">Nucleotide-binding</keyword>
<dbReference type="InterPro" id="IPR028350">
    <property type="entry name" value="DNAC/IstB-like"/>
</dbReference>
<dbReference type="PIRSF" id="PIRSF003073">
    <property type="entry name" value="DNAC_TnpB_IstB"/>
    <property type="match status" value="1"/>
</dbReference>
<dbReference type="SUPFAM" id="SSF52540">
    <property type="entry name" value="P-loop containing nucleoside triphosphate hydrolases"/>
    <property type="match status" value="1"/>
</dbReference>
<dbReference type="Proteomes" id="UP000004095">
    <property type="component" value="Unassembled WGS sequence"/>
</dbReference>
<dbReference type="Gene3D" id="3.40.50.300">
    <property type="entry name" value="P-loop containing nucleotide triphosphate hydrolases"/>
    <property type="match status" value="1"/>
</dbReference>
<dbReference type="eggNOG" id="COG1484">
    <property type="taxonomic scope" value="Bacteria"/>
</dbReference>
<dbReference type="OrthoDB" id="8064373at2"/>
<evidence type="ECO:0000313" key="6">
    <source>
        <dbReference type="Proteomes" id="UP000004095"/>
    </source>
</evidence>
<dbReference type="RefSeq" id="WP_004155717.1">
    <property type="nucleotide sequence ID" value="NZ_AAWS01000009.1"/>
</dbReference>
<dbReference type="InterPro" id="IPR003593">
    <property type="entry name" value="AAA+_ATPase"/>
</dbReference>